<dbReference type="Gene3D" id="1.25.40.10">
    <property type="entry name" value="Tetratricopeptide repeat domain"/>
    <property type="match status" value="4"/>
</dbReference>
<evidence type="ECO:0000313" key="4">
    <source>
        <dbReference type="EMBL" id="QPJ61778.1"/>
    </source>
</evidence>
<accession>A0A7T0BVR6</accession>
<keyword evidence="2 3" id="KW-0802">TPR repeat</keyword>
<feature type="repeat" description="TPR" evidence="3">
    <location>
        <begin position="543"/>
        <end position="576"/>
    </location>
</feature>
<name>A0A7T0BVR6_9BACT</name>
<dbReference type="SUPFAM" id="SSF48452">
    <property type="entry name" value="TPR-like"/>
    <property type="match status" value="3"/>
</dbReference>
<feature type="repeat" description="TPR" evidence="3">
    <location>
        <begin position="267"/>
        <end position="300"/>
    </location>
</feature>
<dbReference type="InterPro" id="IPR011990">
    <property type="entry name" value="TPR-like_helical_dom_sf"/>
</dbReference>
<proteinExistence type="predicted"/>
<dbReference type="AlphaFoldDB" id="A0A7T0BVR6"/>
<dbReference type="PANTHER" id="PTHR45641:SF19">
    <property type="entry name" value="NEPHROCYSTIN-3"/>
    <property type="match status" value="1"/>
</dbReference>
<evidence type="ECO:0000256" key="2">
    <source>
        <dbReference type="ARBA" id="ARBA00022803"/>
    </source>
</evidence>
<dbReference type="Proteomes" id="UP000594688">
    <property type="component" value="Chromosome"/>
</dbReference>
<dbReference type="PROSITE" id="PS50005">
    <property type="entry name" value="TPR"/>
    <property type="match status" value="2"/>
</dbReference>
<organism evidence="4 5">
    <name type="scientific">Candidatus Nitronauta litoralis</name>
    <dbReference type="NCBI Taxonomy" id="2705533"/>
    <lineage>
        <taxon>Bacteria</taxon>
        <taxon>Pseudomonadati</taxon>
        <taxon>Nitrospinota/Tectimicrobiota group</taxon>
        <taxon>Nitrospinota</taxon>
        <taxon>Nitrospinia</taxon>
        <taxon>Nitrospinales</taxon>
        <taxon>Nitrospinaceae</taxon>
        <taxon>Candidatus Nitronauta</taxon>
    </lineage>
</organism>
<dbReference type="PANTHER" id="PTHR45641">
    <property type="entry name" value="TETRATRICOPEPTIDE REPEAT PROTEIN (AFU_ORTHOLOGUE AFUA_6G03870)"/>
    <property type="match status" value="1"/>
</dbReference>
<reference evidence="4 5" key="1">
    <citation type="submission" date="2020-02" db="EMBL/GenBank/DDBJ databases">
        <title>Genomic and physiological characterization of two novel Nitrospinaceae genera.</title>
        <authorList>
            <person name="Mueller A.J."/>
            <person name="Jung M.-Y."/>
            <person name="Strachan C.R."/>
            <person name="Herbold C.W."/>
            <person name="Kirkegaard R.H."/>
            <person name="Daims H."/>
        </authorList>
    </citation>
    <scope>NUCLEOTIDE SEQUENCE [LARGE SCALE GENOMIC DNA]</scope>
    <source>
        <strain evidence="4">EB</strain>
    </source>
</reference>
<dbReference type="EMBL" id="CP048685">
    <property type="protein sequence ID" value="QPJ61778.1"/>
    <property type="molecule type" value="Genomic_DNA"/>
</dbReference>
<evidence type="ECO:0000256" key="3">
    <source>
        <dbReference type="PROSITE-ProRule" id="PRU00339"/>
    </source>
</evidence>
<protein>
    <submittedName>
        <fullName evidence="4">Tetratricopeptide repeat protein</fullName>
    </submittedName>
</protein>
<keyword evidence="1" id="KW-0677">Repeat</keyword>
<dbReference type="InterPro" id="IPR019734">
    <property type="entry name" value="TPR_rpt"/>
</dbReference>
<gene>
    <name evidence="4" type="ORF">G3M70_07735</name>
</gene>
<dbReference type="Pfam" id="PF13424">
    <property type="entry name" value="TPR_12"/>
    <property type="match status" value="1"/>
</dbReference>
<dbReference type="KEGG" id="nli:G3M70_07735"/>
<sequence length="870" mass="99530">MKKVLIFPIFFILVLAPKVWSSSNEKMVCAASIKPVDGNVKIIQKNKCGVPPKALEYLELQLGLKGKNFYDLGDDLFFYRTEIHQWLSSFQELTENMEREKPGGEKVNKILDLVNKGEFKDALKNIDVLISMASKNPKIQSVHIFNRGKILELGFKPIDALVDYKRAFLKNPDYFPNFKALVSLLLAQNKFAEAENILKQALIEGNSIKGLSPMDIHLRRSFVLNVLGNVFLSTNRLKEAEEVYLEAQQSYKKFSGPNFFLLQPNKSATMNNLGVLYKEKNQLKKAETYFKKVIKLRKKEGNEVQGGEGLSTVSAMFNLGDVYLNTYNLKNAEEMFLSAWAIQEHSFKKDVQVFRHHIKDTRSHLIYYYIVSNRFGEAEALAKRSLKEYQKFAEKYIEAYQPYIASVRTSLGAVYKATHRLQEAEEMITKGLETFKAFGKKDPAAFSGAVPPVVLELGKIFVQTLRFEKGEKYLVEALKYYRRLSKANPDVFLPGIARTQLEMGRNFQLTLRFEKAEIAFNQSYEIFNKLAKINFRVFKPYVASVKSFLASIYLETHRYEEARESLAEALEIFKEKAKVNPQLFLFPVAHTLNGIGKLYQSEEKYKEGKQAVEESLKIFDILIRKNPKAFLPDKAKALFYFSSLVYAEAKSKRREAKSVNIGSVSLFQMLNPGSYMGDPTNAINFSHDYIEKMRKLRIAEKANLESLEIFKKYSKASPQEFLPLIARGLMVKAAILLGLSAEEKQGQEFAEEALILNKKLAETNPKVFGHQLADNMEVLVYFAVANENWEKTNALLRKILSIKRTLWQVNPMTFGDSLAKTLLFIGGVNLKQGMESEEICEVLEEAYKVSNKEKLKYIINTLLEEKCIVY</sequence>
<evidence type="ECO:0000256" key="1">
    <source>
        <dbReference type="ARBA" id="ARBA00022737"/>
    </source>
</evidence>
<dbReference type="SMART" id="SM00028">
    <property type="entry name" value="TPR"/>
    <property type="match status" value="9"/>
</dbReference>
<evidence type="ECO:0000313" key="5">
    <source>
        <dbReference type="Proteomes" id="UP000594688"/>
    </source>
</evidence>
<dbReference type="Pfam" id="PF13374">
    <property type="entry name" value="TPR_10"/>
    <property type="match status" value="1"/>
</dbReference>